<accession>A0A937CQJ0</accession>
<dbReference type="AlphaFoldDB" id="A0A937CQJ0"/>
<keyword evidence="4" id="KW-0808">Transferase</keyword>
<comment type="caution">
    <text evidence="12">The sequence shown here is derived from an EMBL/GenBank/DDBJ whole genome shotgun (WGS) entry which is preliminary data.</text>
</comment>
<proteinExistence type="inferred from homology"/>
<keyword evidence="10" id="KW-0732">Signal</keyword>
<dbReference type="CDD" id="cd16913">
    <property type="entry name" value="YkuD_like"/>
    <property type="match status" value="1"/>
</dbReference>
<dbReference type="PANTHER" id="PTHR30582">
    <property type="entry name" value="L,D-TRANSPEPTIDASE"/>
    <property type="match status" value="1"/>
</dbReference>
<evidence type="ECO:0000256" key="6">
    <source>
        <dbReference type="ARBA" id="ARBA00022960"/>
    </source>
</evidence>
<dbReference type="Proteomes" id="UP000633219">
    <property type="component" value="Unassembled WGS sequence"/>
</dbReference>
<dbReference type="InterPro" id="IPR038063">
    <property type="entry name" value="Transpep_catalytic_dom"/>
</dbReference>
<keyword evidence="5" id="KW-0378">Hydrolase</keyword>
<name>A0A937CQJ0_9HYPH</name>
<evidence type="ECO:0000256" key="10">
    <source>
        <dbReference type="SAM" id="SignalP"/>
    </source>
</evidence>
<evidence type="ECO:0000256" key="2">
    <source>
        <dbReference type="ARBA" id="ARBA00005992"/>
    </source>
</evidence>
<evidence type="ECO:0000256" key="8">
    <source>
        <dbReference type="ARBA" id="ARBA00023316"/>
    </source>
</evidence>
<keyword evidence="7 9" id="KW-0573">Peptidoglycan synthesis</keyword>
<evidence type="ECO:0000256" key="5">
    <source>
        <dbReference type="ARBA" id="ARBA00022801"/>
    </source>
</evidence>
<protein>
    <submittedName>
        <fullName evidence="12">L,D-transpeptidase</fullName>
    </submittedName>
</protein>
<evidence type="ECO:0000313" key="12">
    <source>
        <dbReference type="EMBL" id="MBL0373087.1"/>
    </source>
</evidence>
<reference evidence="12" key="1">
    <citation type="submission" date="2021-01" db="EMBL/GenBank/DDBJ databases">
        <title>Rhizobium sp. strain KVB221 16S ribosomal RNA gene Genome sequencing and assembly.</title>
        <authorList>
            <person name="Kang M."/>
        </authorList>
    </citation>
    <scope>NUCLEOTIDE SEQUENCE</scope>
    <source>
        <strain evidence="12">KVB221</strain>
    </source>
</reference>
<dbReference type="GO" id="GO:0071555">
    <property type="term" value="P:cell wall organization"/>
    <property type="evidence" value="ECO:0007669"/>
    <property type="project" value="UniProtKB-UniRule"/>
</dbReference>
<keyword evidence="8 9" id="KW-0961">Cell wall biogenesis/degradation</keyword>
<dbReference type="GO" id="GO:0016757">
    <property type="term" value="F:glycosyltransferase activity"/>
    <property type="evidence" value="ECO:0007669"/>
    <property type="project" value="UniProtKB-KW"/>
</dbReference>
<dbReference type="GO" id="GO:0071972">
    <property type="term" value="F:peptidoglycan L,D-transpeptidase activity"/>
    <property type="evidence" value="ECO:0007669"/>
    <property type="project" value="TreeGrafter"/>
</dbReference>
<keyword evidence="13" id="KW-1185">Reference proteome</keyword>
<dbReference type="GO" id="GO:0008360">
    <property type="term" value="P:regulation of cell shape"/>
    <property type="evidence" value="ECO:0007669"/>
    <property type="project" value="UniProtKB-UniRule"/>
</dbReference>
<dbReference type="InterPro" id="IPR005490">
    <property type="entry name" value="LD_TPept_cat_dom"/>
</dbReference>
<dbReference type="Pfam" id="PF03734">
    <property type="entry name" value="YkuD"/>
    <property type="match status" value="1"/>
</dbReference>
<gene>
    <name evidence="12" type="ORF">JJB09_13715</name>
</gene>
<dbReference type="EMBL" id="JAEQNC010000007">
    <property type="protein sequence ID" value="MBL0373087.1"/>
    <property type="molecule type" value="Genomic_DNA"/>
</dbReference>
<evidence type="ECO:0000259" key="11">
    <source>
        <dbReference type="PROSITE" id="PS52029"/>
    </source>
</evidence>
<dbReference type="Gene3D" id="2.40.440.10">
    <property type="entry name" value="L,D-transpeptidase catalytic domain-like"/>
    <property type="match status" value="1"/>
</dbReference>
<keyword evidence="6 9" id="KW-0133">Cell shape</keyword>
<dbReference type="GO" id="GO:0018104">
    <property type="term" value="P:peptidoglycan-protein cross-linking"/>
    <property type="evidence" value="ECO:0007669"/>
    <property type="project" value="TreeGrafter"/>
</dbReference>
<dbReference type="RefSeq" id="WP_201658987.1">
    <property type="nucleotide sequence ID" value="NZ_JAEQNC010000007.1"/>
</dbReference>
<feature type="signal peptide" evidence="10">
    <location>
        <begin position="1"/>
        <end position="27"/>
    </location>
</feature>
<sequence length="229" mass="24865">MTSSIAILAATLAATFSAIVASTPASAGFLGKKQPTSASVELVSLQTQNNKLGWMQILSDDGAPAPKKRKKVKTDVNASPISRKLIPYDETIAVGTIVIDHSDRRLYHVIQKGMAMVYGVSVGREGFGWTGSEVVTAKAEWPAWNPPEEMRIREAKKGHILPERMEGGIDNPLGARAMYLGNTQYRIHGTNQPASIGRAMSSGCIRMANEDVEYLYAHVSIGTRVIVRR</sequence>
<feature type="domain" description="L,D-TPase catalytic" evidence="11">
    <location>
        <begin position="95"/>
        <end position="228"/>
    </location>
</feature>
<dbReference type="GO" id="GO:0005576">
    <property type="term" value="C:extracellular region"/>
    <property type="evidence" value="ECO:0007669"/>
    <property type="project" value="TreeGrafter"/>
</dbReference>
<evidence type="ECO:0000256" key="7">
    <source>
        <dbReference type="ARBA" id="ARBA00022984"/>
    </source>
</evidence>
<evidence type="ECO:0000256" key="9">
    <source>
        <dbReference type="PROSITE-ProRule" id="PRU01373"/>
    </source>
</evidence>
<comment type="pathway">
    <text evidence="1 9">Cell wall biogenesis; peptidoglycan biosynthesis.</text>
</comment>
<evidence type="ECO:0000256" key="3">
    <source>
        <dbReference type="ARBA" id="ARBA00022676"/>
    </source>
</evidence>
<feature type="active site" description="Nucleophile" evidence="9">
    <location>
        <position position="204"/>
    </location>
</feature>
<dbReference type="InterPro" id="IPR050979">
    <property type="entry name" value="LD-transpeptidase"/>
</dbReference>
<feature type="active site" description="Proton donor/acceptor" evidence="9">
    <location>
        <position position="188"/>
    </location>
</feature>
<keyword evidence="3" id="KW-0328">Glycosyltransferase</keyword>
<dbReference type="PROSITE" id="PS52029">
    <property type="entry name" value="LD_TPASE"/>
    <property type="match status" value="1"/>
</dbReference>
<dbReference type="FunFam" id="2.40.440.10:FF:000002">
    <property type="entry name" value="L,D-transpeptidase ErfK/SrfK"/>
    <property type="match status" value="1"/>
</dbReference>
<feature type="chain" id="PRO_5037764189" evidence="10">
    <location>
        <begin position="28"/>
        <end position="229"/>
    </location>
</feature>
<organism evidence="12 13">
    <name type="scientific">Rhizobium setariae</name>
    <dbReference type="NCBI Taxonomy" id="2801340"/>
    <lineage>
        <taxon>Bacteria</taxon>
        <taxon>Pseudomonadati</taxon>
        <taxon>Pseudomonadota</taxon>
        <taxon>Alphaproteobacteria</taxon>
        <taxon>Hyphomicrobiales</taxon>
        <taxon>Rhizobiaceae</taxon>
        <taxon>Rhizobium/Agrobacterium group</taxon>
        <taxon>Rhizobium</taxon>
    </lineage>
</organism>
<evidence type="ECO:0000256" key="1">
    <source>
        <dbReference type="ARBA" id="ARBA00004752"/>
    </source>
</evidence>
<evidence type="ECO:0000256" key="4">
    <source>
        <dbReference type="ARBA" id="ARBA00022679"/>
    </source>
</evidence>
<dbReference type="SUPFAM" id="SSF141523">
    <property type="entry name" value="L,D-transpeptidase catalytic domain-like"/>
    <property type="match status" value="1"/>
</dbReference>
<evidence type="ECO:0000313" key="13">
    <source>
        <dbReference type="Proteomes" id="UP000633219"/>
    </source>
</evidence>
<comment type="similarity">
    <text evidence="2">Belongs to the YkuD family.</text>
</comment>
<dbReference type="PANTHER" id="PTHR30582:SF24">
    <property type="entry name" value="L,D-TRANSPEPTIDASE ERFK_SRFK-RELATED"/>
    <property type="match status" value="1"/>
</dbReference>